<dbReference type="RefSeq" id="WP_003150120.1">
    <property type="nucleotide sequence ID" value="NZ_JQCP01000004.1"/>
</dbReference>
<sequence>MADVNTNGEPTPQAQTEPKQEPKQEPTKQTEPTKGDPKQQPKYTDADVDALIGKKFAKWQEQQEAKIAEAAKLAEMNAQQKAEYERDQLQKELDDLRRKDAVSGMMAESRKQLQEKGISVDDALLSRLIADTAEETKASVDAFSELFNAAVEAGIKERLAGKAPKATTPAKAMTRDDIMAIQDTEARQRAIHEHMDLFSN</sequence>
<protein>
    <submittedName>
        <fullName evidence="2">Phage scaffold protein</fullName>
    </submittedName>
</protein>
<organism evidence="2 3">
    <name type="scientific">Lancefieldella rimae</name>
    <dbReference type="NCBI Taxonomy" id="1383"/>
    <lineage>
        <taxon>Bacteria</taxon>
        <taxon>Bacillati</taxon>
        <taxon>Actinomycetota</taxon>
        <taxon>Coriobacteriia</taxon>
        <taxon>Coriobacteriales</taxon>
        <taxon>Atopobiaceae</taxon>
        <taxon>Lancefieldella</taxon>
    </lineage>
</organism>
<dbReference type="EMBL" id="JQCP01000004">
    <property type="protein sequence ID" value="KRO01538.1"/>
    <property type="molecule type" value="Genomic_DNA"/>
</dbReference>
<feature type="region of interest" description="Disordered" evidence="1">
    <location>
        <begin position="1"/>
        <end position="47"/>
    </location>
</feature>
<dbReference type="Pfam" id="PF14265">
    <property type="entry name" value="DUF4355"/>
    <property type="match status" value="1"/>
</dbReference>
<name>A0ABR5PYG5_9ACTN</name>
<keyword evidence="3" id="KW-1185">Reference proteome</keyword>
<evidence type="ECO:0000256" key="1">
    <source>
        <dbReference type="SAM" id="MobiDB-lite"/>
    </source>
</evidence>
<dbReference type="Proteomes" id="UP000051927">
    <property type="component" value="Unassembled WGS sequence"/>
</dbReference>
<comment type="caution">
    <text evidence="2">The sequence shown here is derived from an EMBL/GenBank/DDBJ whole genome shotgun (WGS) entry which is preliminary data.</text>
</comment>
<proteinExistence type="predicted"/>
<dbReference type="InterPro" id="IPR025580">
    <property type="entry name" value="Gp46"/>
</dbReference>
<dbReference type="GeneID" id="84904894"/>
<gene>
    <name evidence="2" type="ORF">IV60_GL001409</name>
</gene>
<feature type="compositionally biased region" description="Polar residues" evidence="1">
    <location>
        <begin position="1"/>
        <end position="17"/>
    </location>
</feature>
<feature type="compositionally biased region" description="Basic and acidic residues" evidence="1">
    <location>
        <begin position="18"/>
        <end position="39"/>
    </location>
</feature>
<accession>A0ABR5PYG5</accession>
<evidence type="ECO:0000313" key="2">
    <source>
        <dbReference type="EMBL" id="KRO01538.1"/>
    </source>
</evidence>
<evidence type="ECO:0000313" key="3">
    <source>
        <dbReference type="Proteomes" id="UP000051927"/>
    </source>
</evidence>
<reference evidence="2 3" key="1">
    <citation type="journal article" date="2015" name="Genome Announc.">
        <title>Expanding the biotechnology potential of lactobacilli through comparative genomics of 213 strains and associated genera.</title>
        <authorList>
            <person name="Sun Z."/>
            <person name="Harris H.M."/>
            <person name="McCann A."/>
            <person name="Guo C."/>
            <person name="Argimon S."/>
            <person name="Zhang W."/>
            <person name="Yang X."/>
            <person name="Jeffery I.B."/>
            <person name="Cooney J.C."/>
            <person name="Kagawa T.F."/>
            <person name="Liu W."/>
            <person name="Song Y."/>
            <person name="Salvetti E."/>
            <person name="Wrobel A."/>
            <person name="Rasinkangas P."/>
            <person name="Parkhill J."/>
            <person name="Rea M.C."/>
            <person name="O'Sullivan O."/>
            <person name="Ritari J."/>
            <person name="Douillard F.P."/>
            <person name="Paul Ross R."/>
            <person name="Yang R."/>
            <person name="Briner A.E."/>
            <person name="Felis G.E."/>
            <person name="de Vos W.M."/>
            <person name="Barrangou R."/>
            <person name="Klaenhammer T.R."/>
            <person name="Caufield P.W."/>
            <person name="Cui Y."/>
            <person name="Zhang H."/>
            <person name="O'Toole P.W."/>
        </authorList>
    </citation>
    <scope>NUCLEOTIDE SEQUENCE [LARGE SCALE GENOMIC DNA]</scope>
    <source>
        <strain evidence="2 3">DSM 7090</strain>
    </source>
</reference>